<name>A0A1E1XC08_9ACAR</name>
<protein>
    <submittedName>
        <fullName evidence="10">Putative chorion transcription factor cf2</fullName>
    </submittedName>
</protein>
<feature type="compositionally biased region" description="Low complexity" evidence="8">
    <location>
        <begin position="529"/>
        <end position="541"/>
    </location>
</feature>
<evidence type="ECO:0000256" key="3">
    <source>
        <dbReference type="ARBA" id="ARBA00022737"/>
    </source>
</evidence>
<keyword evidence="4 7" id="KW-0863">Zinc-finger</keyword>
<sequence length="560" mass="62750">MFVESLLDTPDADTLDRGKLLENLLTISQTGTPVIQERTEYPCPLCRGTFRALGDLVMHECPKEKPSQPLLTCCFCSFATEQTSIFRDHLDLHTKPSLRCGHCNHTFPTEAVLLRHLQLHGSSLPLQPFMGTHIQYPLYLPPQMTALLANNNGTLCVVDAPTFMVEVPQDQHSRYTCTLCNAMFHRLSLLAEHGLKHSEFPDIHIQDNFLLPGRGSQEPLGALMCCQCRVVFTHPVALAAHSCDSKVDSSGPSLVSPMVTLAPLLEQLQQQPQQQQQQLLPAAQNSVRLYTCPYCPYTSYLLASLIRHKEIHFTHRCTECSVRFPTLPALIQHKQKMHPNMVSATLVSSPPAPPPVQSVNINGPHKRGRPRKTNSETVLAKAKYLWHCKTCGVGLPRGSAEAISHKCKMFQCPHCKFMTHKPNGLGIHINFAHTFRCQRCGQSFVTKEERVVHTTYMCPNRPFKNVSEEDIPLAVLKRLSELNSKRHAENPSNCSSGQPSEPQHGSHPEASEEEVVFRKRGRPPKYRLQEALLASQASQAEPKAVARKRGRPRGRRKQEA</sequence>
<dbReference type="InterPro" id="IPR013087">
    <property type="entry name" value="Znf_C2H2_type"/>
</dbReference>
<dbReference type="SMART" id="SM00384">
    <property type="entry name" value="AT_hook"/>
    <property type="match status" value="3"/>
</dbReference>
<dbReference type="AlphaFoldDB" id="A0A1E1XC08"/>
<evidence type="ECO:0000259" key="9">
    <source>
        <dbReference type="PROSITE" id="PS50157"/>
    </source>
</evidence>
<organism evidence="10">
    <name type="scientific">Amblyomma aureolatum</name>
    <dbReference type="NCBI Taxonomy" id="187763"/>
    <lineage>
        <taxon>Eukaryota</taxon>
        <taxon>Metazoa</taxon>
        <taxon>Ecdysozoa</taxon>
        <taxon>Arthropoda</taxon>
        <taxon>Chelicerata</taxon>
        <taxon>Arachnida</taxon>
        <taxon>Acari</taxon>
        <taxon>Parasitiformes</taxon>
        <taxon>Ixodida</taxon>
        <taxon>Ixodoidea</taxon>
        <taxon>Ixodidae</taxon>
        <taxon>Amblyomminae</taxon>
        <taxon>Amblyomma</taxon>
    </lineage>
</organism>
<keyword evidence="5" id="KW-0862">Zinc</keyword>
<keyword evidence="2" id="KW-0479">Metal-binding</keyword>
<dbReference type="EMBL" id="GFAC01002416">
    <property type="protein sequence ID" value="JAT96772.1"/>
    <property type="molecule type" value="mRNA"/>
</dbReference>
<evidence type="ECO:0000256" key="5">
    <source>
        <dbReference type="ARBA" id="ARBA00022833"/>
    </source>
</evidence>
<feature type="domain" description="C2H2-type" evidence="9">
    <location>
        <begin position="98"/>
        <end position="125"/>
    </location>
</feature>
<comment type="subcellular location">
    <subcellularLocation>
        <location evidence="1">Nucleus</location>
    </subcellularLocation>
</comment>
<evidence type="ECO:0000256" key="8">
    <source>
        <dbReference type="SAM" id="MobiDB-lite"/>
    </source>
</evidence>
<feature type="compositionally biased region" description="Polar residues" evidence="8">
    <location>
        <begin position="490"/>
        <end position="503"/>
    </location>
</feature>
<dbReference type="InterPro" id="IPR017956">
    <property type="entry name" value="AT_hook_DNA-bd_motif"/>
</dbReference>
<evidence type="ECO:0000256" key="7">
    <source>
        <dbReference type="PROSITE-ProRule" id="PRU00042"/>
    </source>
</evidence>
<evidence type="ECO:0000313" key="10">
    <source>
        <dbReference type="EMBL" id="JAT96772.1"/>
    </source>
</evidence>
<accession>A0A1E1XC08</accession>
<feature type="domain" description="C2H2-type" evidence="9">
    <location>
        <begin position="315"/>
        <end position="338"/>
    </location>
</feature>
<feature type="region of interest" description="Disordered" evidence="8">
    <location>
        <begin position="346"/>
        <end position="374"/>
    </location>
</feature>
<dbReference type="PROSITE" id="PS50157">
    <property type="entry name" value="ZINC_FINGER_C2H2_2"/>
    <property type="match status" value="4"/>
</dbReference>
<proteinExistence type="evidence at transcript level"/>
<evidence type="ECO:0000256" key="2">
    <source>
        <dbReference type="ARBA" id="ARBA00022723"/>
    </source>
</evidence>
<feature type="domain" description="C2H2-type" evidence="9">
    <location>
        <begin position="175"/>
        <end position="198"/>
    </location>
</feature>
<feature type="domain" description="C2H2-type" evidence="9">
    <location>
        <begin position="435"/>
        <end position="462"/>
    </location>
</feature>
<keyword evidence="6" id="KW-0539">Nucleus</keyword>
<keyword evidence="3" id="KW-0677">Repeat</keyword>
<dbReference type="Gene3D" id="3.30.160.60">
    <property type="entry name" value="Classic Zinc Finger"/>
    <property type="match status" value="1"/>
</dbReference>
<dbReference type="GO" id="GO:0008270">
    <property type="term" value="F:zinc ion binding"/>
    <property type="evidence" value="ECO:0007669"/>
    <property type="project" value="UniProtKB-KW"/>
</dbReference>
<dbReference type="SMART" id="SM00355">
    <property type="entry name" value="ZnF_C2H2"/>
    <property type="match status" value="8"/>
</dbReference>
<feature type="compositionally biased region" description="Basic residues" evidence="8">
    <location>
        <begin position="545"/>
        <end position="560"/>
    </location>
</feature>
<feature type="region of interest" description="Disordered" evidence="8">
    <location>
        <begin position="485"/>
        <end position="560"/>
    </location>
</feature>
<dbReference type="PANTHER" id="PTHR24406">
    <property type="entry name" value="TRANSCRIPTIONAL REPRESSOR CTCFL-RELATED"/>
    <property type="match status" value="1"/>
</dbReference>
<dbReference type="Pfam" id="PF13912">
    <property type="entry name" value="zf-C2H2_6"/>
    <property type="match status" value="1"/>
</dbReference>
<dbReference type="GO" id="GO:0005634">
    <property type="term" value="C:nucleus"/>
    <property type="evidence" value="ECO:0007669"/>
    <property type="project" value="UniProtKB-SubCell"/>
</dbReference>
<evidence type="ECO:0000256" key="6">
    <source>
        <dbReference type="ARBA" id="ARBA00023242"/>
    </source>
</evidence>
<evidence type="ECO:0000256" key="4">
    <source>
        <dbReference type="ARBA" id="ARBA00022771"/>
    </source>
</evidence>
<dbReference type="PROSITE" id="PS00028">
    <property type="entry name" value="ZINC_FINGER_C2H2_1"/>
    <property type="match status" value="3"/>
</dbReference>
<reference evidence="10" key="1">
    <citation type="journal article" date="2017" name="Front. Cell. Infect. Microbiol.">
        <title>The Distinct Transcriptional Response of the Midgut of Amblyomma sculptum and Amblyomma aureolatum Ticks to Rickettsia rickettsii Correlates to Their Differences in Susceptibility to Infection.</title>
        <authorList>
            <person name="Martins L.A."/>
            <person name="Galletti M.F.B.M."/>
            <person name="Ribeiro J.M."/>
            <person name="Fujita A."/>
            <person name="Costa F.B."/>
            <person name="Labruna M.B."/>
            <person name="Daffre S."/>
            <person name="Fogaca A.C."/>
        </authorList>
    </citation>
    <scope>NUCLEOTIDE SEQUENCE</scope>
</reference>
<dbReference type="InterPro" id="IPR050888">
    <property type="entry name" value="ZnF_C2H2-type_TF"/>
</dbReference>
<evidence type="ECO:0000256" key="1">
    <source>
        <dbReference type="ARBA" id="ARBA00004123"/>
    </source>
</evidence>
<dbReference type="GO" id="GO:0003677">
    <property type="term" value="F:DNA binding"/>
    <property type="evidence" value="ECO:0007669"/>
    <property type="project" value="InterPro"/>
</dbReference>